<reference evidence="3" key="2">
    <citation type="submission" date="2025-08" db="UniProtKB">
        <authorList>
            <consortium name="RefSeq"/>
        </authorList>
    </citation>
    <scope>IDENTIFICATION</scope>
</reference>
<gene>
    <name evidence="3" type="primary">LOC104736171</name>
</gene>
<evidence type="ECO:0000256" key="1">
    <source>
        <dbReference type="SAM" id="MobiDB-lite"/>
    </source>
</evidence>
<sequence length="148" mass="15916">MSDDMVMHFSSNSSNQSDHSLPDKIAKLEARLTGKTPSLAKPPHQQQQVSVWSSASAAVKVVTSTPPGLSETSISDSDDDENTGDFLIRANTKKRQKVQESNNFAAVDHAELQEAAYDGRKNDADSKTGLDVSKKKQGRGRATSTGRG</sequence>
<dbReference type="RefSeq" id="XP_010454407.1">
    <property type="nucleotide sequence ID" value="XM_010456105.2"/>
</dbReference>
<keyword evidence="2" id="KW-1185">Reference proteome</keyword>
<evidence type="ECO:0000313" key="3">
    <source>
        <dbReference type="RefSeq" id="XP_010454407.1"/>
    </source>
</evidence>
<accession>A0ABM0VD53</accession>
<dbReference type="GeneID" id="104736171"/>
<feature type="region of interest" description="Disordered" evidence="1">
    <location>
        <begin position="116"/>
        <end position="148"/>
    </location>
</feature>
<protein>
    <submittedName>
        <fullName evidence="3">Serine/threonine-protein kinase TOUSLED-like</fullName>
    </submittedName>
</protein>
<name>A0ABM0VD53_CAMSA</name>
<reference evidence="2" key="1">
    <citation type="journal article" date="2014" name="Nat. Commun.">
        <title>The emerging biofuel crop Camelina sativa retains a highly undifferentiated hexaploid genome structure.</title>
        <authorList>
            <person name="Kagale S."/>
            <person name="Koh C."/>
            <person name="Nixon J."/>
            <person name="Bollina V."/>
            <person name="Clarke W.E."/>
            <person name="Tuteja R."/>
            <person name="Spillane C."/>
            <person name="Robinson S.J."/>
            <person name="Links M.G."/>
            <person name="Clarke C."/>
            <person name="Higgins E.E."/>
            <person name="Huebert T."/>
            <person name="Sharpe A.G."/>
            <person name="Parkin I.A."/>
        </authorList>
    </citation>
    <scope>NUCLEOTIDE SEQUENCE [LARGE SCALE GENOMIC DNA]</scope>
    <source>
        <strain evidence="2">cv. DH55</strain>
    </source>
</reference>
<organism evidence="2 3">
    <name type="scientific">Camelina sativa</name>
    <name type="common">False flax</name>
    <name type="synonym">Myagrum sativum</name>
    <dbReference type="NCBI Taxonomy" id="90675"/>
    <lineage>
        <taxon>Eukaryota</taxon>
        <taxon>Viridiplantae</taxon>
        <taxon>Streptophyta</taxon>
        <taxon>Embryophyta</taxon>
        <taxon>Tracheophyta</taxon>
        <taxon>Spermatophyta</taxon>
        <taxon>Magnoliopsida</taxon>
        <taxon>eudicotyledons</taxon>
        <taxon>Gunneridae</taxon>
        <taxon>Pentapetalae</taxon>
        <taxon>rosids</taxon>
        <taxon>malvids</taxon>
        <taxon>Brassicales</taxon>
        <taxon>Brassicaceae</taxon>
        <taxon>Camelineae</taxon>
        <taxon>Camelina</taxon>
    </lineage>
</organism>
<feature type="compositionally biased region" description="Low complexity" evidence="1">
    <location>
        <begin position="10"/>
        <end position="19"/>
    </location>
</feature>
<feature type="region of interest" description="Disordered" evidence="1">
    <location>
        <begin position="1"/>
        <end position="21"/>
    </location>
</feature>
<dbReference type="Proteomes" id="UP000694864">
    <property type="component" value="Chromosome 13"/>
</dbReference>
<proteinExistence type="predicted"/>
<feature type="compositionally biased region" description="Basic and acidic residues" evidence="1">
    <location>
        <begin position="116"/>
        <end position="134"/>
    </location>
</feature>
<feature type="non-terminal residue" evidence="3">
    <location>
        <position position="148"/>
    </location>
</feature>
<evidence type="ECO:0000313" key="2">
    <source>
        <dbReference type="Proteomes" id="UP000694864"/>
    </source>
</evidence>
<feature type="compositionally biased region" description="Low complexity" evidence="1">
    <location>
        <begin position="64"/>
        <end position="75"/>
    </location>
</feature>
<feature type="region of interest" description="Disordered" evidence="1">
    <location>
        <begin position="64"/>
        <end position="84"/>
    </location>
</feature>